<dbReference type="Pfam" id="PF09917">
    <property type="entry name" value="DUF2147"/>
    <property type="match status" value="1"/>
</dbReference>
<dbReference type="PANTHER" id="PTHR36919">
    <property type="entry name" value="BLR1215 PROTEIN"/>
    <property type="match status" value="1"/>
</dbReference>
<dbReference type="Proteomes" id="UP000297966">
    <property type="component" value="Unassembled WGS sequence"/>
</dbReference>
<evidence type="ECO:0000313" key="5">
    <source>
        <dbReference type="Proteomes" id="UP000297966"/>
    </source>
</evidence>
<name>A0A4Y9M6D4_9BRAD</name>
<comment type="caution">
    <text evidence="4">The sequence shown here is derived from an EMBL/GenBank/DDBJ whole genome shotgun (WGS) entry which is preliminary data.</text>
</comment>
<protein>
    <submittedName>
        <fullName evidence="4">DUF2147 domain-containing protein</fullName>
    </submittedName>
</protein>
<proteinExistence type="predicted"/>
<evidence type="ECO:0000256" key="1">
    <source>
        <dbReference type="SAM" id="MobiDB-lite"/>
    </source>
</evidence>
<dbReference type="EMBL" id="SPQT01000001">
    <property type="protein sequence ID" value="TFV50682.1"/>
    <property type="molecule type" value="Genomic_DNA"/>
</dbReference>
<feature type="domain" description="DUF2147" evidence="3">
    <location>
        <begin position="36"/>
        <end position="144"/>
    </location>
</feature>
<dbReference type="OrthoDB" id="9811671at2"/>
<feature type="chain" id="PRO_5021239120" evidence="2">
    <location>
        <begin position="32"/>
        <end position="232"/>
    </location>
</feature>
<keyword evidence="5" id="KW-1185">Reference proteome</keyword>
<evidence type="ECO:0000313" key="4">
    <source>
        <dbReference type="EMBL" id="TFV50682.1"/>
    </source>
</evidence>
<dbReference type="AlphaFoldDB" id="A0A4Y9M6D4"/>
<feature type="signal peptide" evidence="2">
    <location>
        <begin position="1"/>
        <end position="31"/>
    </location>
</feature>
<accession>A0A4Y9M6D4</accession>
<sequence length="232" mass="23680">MLHCQGTLMRLALYTGIILAGGYTCLTPALAADPTGDWRVADGVANIRVAQCNGSMWGAVSWEKQPGGRDENNPDVSKKNRPTLAMATLIDMKKKPGVDQWEGQVYNAKDGQLYSATITPAGTDQLEIKGCVMGFLCGGETWTRVGPPIPLSPANAMAKGAPKPAGAAPKVQGAPQGTAQAAAPQGTSQGTTGATAPAAAPKTATTAKPGQKGAADTVGDICLLPEIAGFAH</sequence>
<dbReference type="InterPro" id="IPR019223">
    <property type="entry name" value="DUF2147"/>
</dbReference>
<dbReference type="PANTHER" id="PTHR36919:SF2">
    <property type="entry name" value="BLL6627 PROTEIN"/>
    <property type="match status" value="1"/>
</dbReference>
<organism evidence="4 5">
    <name type="scientific">Bradyrhizobium niftali</name>
    <dbReference type="NCBI Taxonomy" id="2560055"/>
    <lineage>
        <taxon>Bacteria</taxon>
        <taxon>Pseudomonadati</taxon>
        <taxon>Pseudomonadota</taxon>
        <taxon>Alphaproteobacteria</taxon>
        <taxon>Hyphomicrobiales</taxon>
        <taxon>Nitrobacteraceae</taxon>
        <taxon>Bradyrhizobium</taxon>
    </lineage>
</organism>
<evidence type="ECO:0000256" key="2">
    <source>
        <dbReference type="SAM" id="SignalP"/>
    </source>
</evidence>
<evidence type="ECO:0000259" key="3">
    <source>
        <dbReference type="Pfam" id="PF09917"/>
    </source>
</evidence>
<reference evidence="4 5" key="1">
    <citation type="submission" date="2019-03" db="EMBL/GenBank/DDBJ databases">
        <title>Bradyrhizobium diversity isolated from nodules of Chamaecrista fasciculata.</title>
        <authorList>
            <person name="Klepa M.S."/>
            <person name="Urquiaga M.O."/>
            <person name="Hungria M."/>
            <person name="Delamuta J.R."/>
        </authorList>
    </citation>
    <scope>NUCLEOTIDE SEQUENCE [LARGE SCALE GENOMIC DNA]</scope>
    <source>
        <strain evidence="4 5">CNPSo 3448</strain>
    </source>
</reference>
<keyword evidence="2" id="KW-0732">Signal</keyword>
<dbReference type="Gene3D" id="2.40.128.520">
    <property type="match status" value="1"/>
</dbReference>
<feature type="region of interest" description="Disordered" evidence="1">
    <location>
        <begin position="155"/>
        <end position="215"/>
    </location>
</feature>
<gene>
    <name evidence="4" type="ORF">E4K65_00830</name>
</gene>